<name>A0ABY0W289_9PSED</name>
<dbReference type="InterPro" id="IPR008966">
    <property type="entry name" value="Adhesion_dom_sf"/>
</dbReference>
<dbReference type="RefSeq" id="WP_048654686.1">
    <property type="nucleotide sequence ID" value="NZ_CP049044.1"/>
</dbReference>
<keyword evidence="4" id="KW-1185">Reference proteome</keyword>
<dbReference type="Proteomes" id="UP000182058">
    <property type="component" value="Chromosome I"/>
</dbReference>
<proteinExistence type="predicted"/>
<dbReference type="SUPFAM" id="SSF49401">
    <property type="entry name" value="Bacterial adhesins"/>
    <property type="match status" value="1"/>
</dbReference>
<evidence type="ECO:0000256" key="1">
    <source>
        <dbReference type="SAM" id="SignalP"/>
    </source>
</evidence>
<reference evidence="3 4" key="1">
    <citation type="submission" date="2016-10" db="EMBL/GenBank/DDBJ databases">
        <authorList>
            <person name="Varghese N."/>
            <person name="Submissions S."/>
        </authorList>
    </citation>
    <scope>NUCLEOTIDE SEQUENCE [LARGE SCALE GENOMIC DNA]</scope>
    <source>
        <strain evidence="3 4">BS3667</strain>
    </source>
</reference>
<gene>
    <name evidence="3" type="ORF">SAMN04490201_3943</name>
</gene>
<sequence length="318" mass="34128">MKYLMGLLFLLLMQAVSATECRLNGGNWVNPERHGFNAYVNLVPNLAAAKVFLDGYTFECRHGLQTTFPFDPYEQVLTDPDTMMLYPQPGYFAEGGLNVTGTYYPTPVRAGIVLSVQRNEPLVSVLGRPYLNIVRAPGRYVRISSGALVATVRLRVRTYLNGSTLRNFVTFVNVYARHSLNLNPSTCTINNNAPINVDFGSVDPLAVGANPLATPNNKNFVLIYSCPDAGISSPIKITLMGSASSFFSGGLVMSNPDLATVMYRTSTRALVPPGGSFAGTITNSSGRDGVTFALIRKPGSLPAAGPFTGSATLIMGLP</sequence>
<evidence type="ECO:0000313" key="3">
    <source>
        <dbReference type="EMBL" id="SDU69925.1"/>
    </source>
</evidence>
<accession>A0ABY0W289</accession>
<dbReference type="GeneID" id="96621500"/>
<dbReference type="InterPro" id="IPR036937">
    <property type="entry name" value="Adhesion_dom_fimbrial_sf"/>
</dbReference>
<evidence type="ECO:0000313" key="4">
    <source>
        <dbReference type="Proteomes" id="UP000182058"/>
    </source>
</evidence>
<evidence type="ECO:0000259" key="2">
    <source>
        <dbReference type="Pfam" id="PF00419"/>
    </source>
</evidence>
<dbReference type="EMBL" id="LT629795">
    <property type="protein sequence ID" value="SDU69925.1"/>
    <property type="molecule type" value="Genomic_DNA"/>
</dbReference>
<feature type="chain" id="PRO_5045345262" evidence="1">
    <location>
        <begin position="19"/>
        <end position="318"/>
    </location>
</feature>
<feature type="domain" description="Fimbrial-type adhesion" evidence="2">
    <location>
        <begin position="183"/>
        <end position="314"/>
    </location>
</feature>
<dbReference type="InterPro" id="IPR000259">
    <property type="entry name" value="Adhesion_dom_fimbrial"/>
</dbReference>
<dbReference type="Pfam" id="PF00419">
    <property type="entry name" value="Fimbrial"/>
    <property type="match status" value="1"/>
</dbReference>
<feature type="signal peptide" evidence="1">
    <location>
        <begin position="1"/>
        <end position="18"/>
    </location>
</feature>
<keyword evidence="1" id="KW-0732">Signal</keyword>
<dbReference type="Gene3D" id="2.60.40.1090">
    <property type="entry name" value="Fimbrial-type adhesion domain"/>
    <property type="match status" value="2"/>
</dbReference>
<protein>
    <submittedName>
        <fullName evidence="3">Fimbrial protein</fullName>
    </submittedName>
</protein>
<organism evidence="3 4">
    <name type="scientific">Pseudomonas psychrophila</name>
    <dbReference type="NCBI Taxonomy" id="122355"/>
    <lineage>
        <taxon>Bacteria</taxon>
        <taxon>Pseudomonadati</taxon>
        <taxon>Pseudomonadota</taxon>
        <taxon>Gammaproteobacteria</taxon>
        <taxon>Pseudomonadales</taxon>
        <taxon>Pseudomonadaceae</taxon>
        <taxon>Pseudomonas</taxon>
    </lineage>
</organism>